<gene>
    <name evidence="1" type="ORF">ACFFV7_38890</name>
</gene>
<name>A0ABV5IRN6_9ACTN</name>
<protein>
    <submittedName>
        <fullName evidence="1">Uncharacterized protein</fullName>
    </submittedName>
</protein>
<sequence length="51" mass="5448">MEFLILTVNAEPGDTPHHVSSGFDAGRVRAQAAAMTSQEDTSARMGVRLDC</sequence>
<keyword evidence="2" id="KW-1185">Reference proteome</keyword>
<evidence type="ECO:0000313" key="1">
    <source>
        <dbReference type="EMBL" id="MFB9207210.1"/>
    </source>
</evidence>
<evidence type="ECO:0000313" key="2">
    <source>
        <dbReference type="Proteomes" id="UP001589647"/>
    </source>
</evidence>
<comment type="caution">
    <text evidence="1">The sequence shown here is derived from an EMBL/GenBank/DDBJ whole genome shotgun (WGS) entry which is preliminary data.</text>
</comment>
<dbReference type="RefSeq" id="WP_189654175.1">
    <property type="nucleotide sequence ID" value="NZ_BMRC01000061.1"/>
</dbReference>
<organism evidence="1 2">
    <name type="scientific">Nonomuraea spiralis</name>
    <dbReference type="NCBI Taxonomy" id="46182"/>
    <lineage>
        <taxon>Bacteria</taxon>
        <taxon>Bacillati</taxon>
        <taxon>Actinomycetota</taxon>
        <taxon>Actinomycetes</taxon>
        <taxon>Streptosporangiales</taxon>
        <taxon>Streptosporangiaceae</taxon>
        <taxon>Nonomuraea</taxon>
    </lineage>
</organism>
<reference evidence="1 2" key="1">
    <citation type="submission" date="2024-09" db="EMBL/GenBank/DDBJ databases">
        <authorList>
            <person name="Sun Q."/>
            <person name="Mori K."/>
        </authorList>
    </citation>
    <scope>NUCLEOTIDE SEQUENCE [LARGE SCALE GENOMIC DNA]</scope>
    <source>
        <strain evidence="1 2">CCM 3426</strain>
    </source>
</reference>
<dbReference type="EMBL" id="JBHMEI010000047">
    <property type="protein sequence ID" value="MFB9207210.1"/>
    <property type="molecule type" value="Genomic_DNA"/>
</dbReference>
<accession>A0ABV5IRN6</accession>
<dbReference type="Proteomes" id="UP001589647">
    <property type="component" value="Unassembled WGS sequence"/>
</dbReference>
<proteinExistence type="predicted"/>